<evidence type="ECO:0000256" key="2">
    <source>
        <dbReference type="ARBA" id="ARBA00022695"/>
    </source>
</evidence>
<dbReference type="InterPro" id="IPR045865">
    <property type="entry name" value="ACT-like_dom_sf"/>
</dbReference>
<dbReference type="HAMAP" id="MF_00277">
    <property type="entry name" value="PII_uridylyl_transf"/>
    <property type="match status" value="1"/>
</dbReference>
<dbReference type="InterPro" id="IPR002912">
    <property type="entry name" value="ACT_dom"/>
</dbReference>
<protein>
    <recommendedName>
        <fullName evidence="7">Bifunctional uridylyltransferase/uridylyl-removing enzyme</fullName>
        <shortName evidence="7">UTase/UR</shortName>
    </recommendedName>
    <alternativeName>
        <fullName evidence="7">Bifunctional [protein-PII] modification enzyme</fullName>
    </alternativeName>
    <alternativeName>
        <fullName evidence="7">Bifunctional nitrogen sensor protein</fullName>
    </alternativeName>
    <domain>
        <recommendedName>
            <fullName evidence="7">[Protein-PII] uridylyltransferase</fullName>
            <shortName evidence="7">PII uridylyltransferase</shortName>
            <shortName evidence="7">UTase</shortName>
            <ecNumber evidence="7">2.7.7.59</ecNumber>
        </recommendedName>
    </domain>
    <domain>
        <recommendedName>
            <fullName evidence="7">[Protein-PII]-UMP uridylyl-removing enzyme</fullName>
            <shortName evidence="7">UR</shortName>
            <ecNumber evidence="7">3.1.4.-</ecNumber>
        </recommendedName>
    </domain>
</protein>
<dbReference type="KEGG" id="dax:FDQ92_06615"/>
<keyword evidence="3" id="KW-0677">Repeat</keyword>
<evidence type="ECO:0000256" key="5">
    <source>
        <dbReference type="ARBA" id="ARBA00022842"/>
    </source>
</evidence>
<comment type="caution">
    <text evidence="7">Lacks conserved residue(s) required for the propagation of feature annotation.</text>
</comment>
<dbReference type="GO" id="GO:0008081">
    <property type="term" value="F:phosphoric diester hydrolase activity"/>
    <property type="evidence" value="ECO:0007669"/>
    <property type="project" value="UniProtKB-UniRule"/>
</dbReference>
<dbReference type="EC" id="2.7.7.59" evidence="7"/>
<dbReference type="SUPFAM" id="SSF109604">
    <property type="entry name" value="HD-domain/PDEase-like"/>
    <property type="match status" value="1"/>
</dbReference>
<dbReference type="PANTHER" id="PTHR47320:SF1">
    <property type="entry name" value="BIFUNCTIONAL URIDYLYLTRANSFERASE_URIDYLYL-REMOVING ENZYME"/>
    <property type="match status" value="1"/>
</dbReference>
<dbReference type="EMBL" id="CP040098">
    <property type="protein sequence ID" value="QCQ21878.1"/>
    <property type="molecule type" value="Genomic_DNA"/>
</dbReference>
<dbReference type="PROSITE" id="PS51671">
    <property type="entry name" value="ACT"/>
    <property type="match status" value="2"/>
</dbReference>
<dbReference type="SUPFAM" id="SSF81593">
    <property type="entry name" value="Nucleotidyltransferase substrate binding subunit/domain"/>
    <property type="match status" value="1"/>
</dbReference>
<dbReference type="Gene3D" id="1.10.3090.10">
    <property type="entry name" value="cca-adding enzyme, domain 2"/>
    <property type="match status" value="1"/>
</dbReference>
<comment type="activity regulation">
    <text evidence="7">Uridylyltransferase (UTase) activity is inhibited by glutamine, while glutamine activates uridylyl-removing (UR) activity.</text>
</comment>
<dbReference type="GO" id="GO:0008773">
    <property type="term" value="F:[protein-PII] uridylyltransferase activity"/>
    <property type="evidence" value="ECO:0007669"/>
    <property type="project" value="UniProtKB-UniRule"/>
</dbReference>
<comment type="domain">
    <text evidence="7">Has four distinct domains: an N-terminal nucleotidyltransferase (NT) domain responsible for UTase activity, a central HD domain that encodes UR activity, and two C-terminal ACT domains that seem to have a role in glutamine sensing.</text>
</comment>
<sequence>MHDIVESLKRQREQVLQSTGDEMLRRHTSLLEIAVISLHNRLVNRMAPDSEKFRAGGAVVALDAFARGLVGPDDTVELLLLRTETLAGYENWKDEIARPLEEAGWKVRFREATVRNILERVPAELPFFFDLLEARYISGNRDLLESLEDALDAFVEEHRGFLIDHLHVSLKERRALLEHPENWLEPNLIKNPGGLEDITSIRALCRIVLGIRCFEDAIFQGFLTRPEVDRLQQAEKLYLRLLSLLHSVAANGSGVLRFHDQERLAEKLGYPARSGFLPVETFMKDVYQHFHDVHGVSAEFCERLQDSGRFAVEGGEEKPSFPLEEGLEVQSGKIVVHPSRYPASAGAVVHLFVAAAKHRIGFASSTRQWIRHHSNLVETAAGDPKARDEFLELVRCDSPELPVIRRFYNYGLLQGIIPESASVHGLVQHDAFHIYPVHEHHLRTLSVIKRLLQGDYEDSEPELTEMARSVSDPTCLYLAALLHDVGKSAGRDHALHGGEMIPSIARRLGLEPEWSDMVQFLVAQHLLLIDTAAMRDLADQEMLTQCALLIGDPERLQLLLLLSFADMNATGPKAEEKWRETPVRELYDRLLYILEKGEPSDQSIADRLQRIKAQVQREVQDLVTPEELEDHFSQLPPRYLLAMPPEAVGRHLRMELELNRSGEVPVWEVQTSDGTAEITLMSPEMPGLVANTAGIFTLHDLDIRGAQVFTKKNGMVLLIFRCRMREGAGITCDWKALRDDMKRLLQGRLALDYRIAAHAAQQGPSARSVPSTPSQVLIDNESTRYYTILEVYSTDRPGLLYTITRTLMDLQVRIFVAKITTKVDQVADIFYIKTHEGKKVTDPEQMEEIRRALIFWLDGPASDRDAPH</sequence>
<evidence type="ECO:0000256" key="1">
    <source>
        <dbReference type="ARBA" id="ARBA00022679"/>
    </source>
</evidence>
<feature type="domain" description="HD" evidence="9">
    <location>
        <begin position="437"/>
        <end position="559"/>
    </location>
</feature>
<reference evidence="10 11" key="1">
    <citation type="submission" date="2019-05" db="EMBL/GenBank/DDBJ databases">
        <title>The Complete Genome Sequence of the n-alkane-degrading Desulfoglaeba alkanexedens ALDC reveals multiple alkylsuccinate synthase gene clusters.</title>
        <authorList>
            <person name="Callaghan A.V."/>
            <person name="Davidova I.A."/>
            <person name="Duncan K.E."/>
            <person name="Morris B."/>
            <person name="McInerney M.J."/>
        </authorList>
    </citation>
    <scope>NUCLEOTIDE SEQUENCE [LARGE SCALE GENOMIC DNA]</scope>
    <source>
        <strain evidence="10 11">ALDC</strain>
    </source>
</reference>
<dbReference type="GO" id="GO:0006808">
    <property type="term" value="P:regulation of nitrogen utilization"/>
    <property type="evidence" value="ECO:0007669"/>
    <property type="project" value="UniProtKB-UniRule"/>
</dbReference>
<comment type="catalytic activity">
    <reaction evidence="7">
        <text>[protein-PII]-uridylyl-L-tyrosine + H2O = [protein-PII]-L-tyrosine + UMP + H(+)</text>
        <dbReference type="Rhea" id="RHEA:48600"/>
        <dbReference type="Rhea" id="RHEA-COMP:12147"/>
        <dbReference type="Rhea" id="RHEA-COMP:12148"/>
        <dbReference type="ChEBI" id="CHEBI:15377"/>
        <dbReference type="ChEBI" id="CHEBI:15378"/>
        <dbReference type="ChEBI" id="CHEBI:46858"/>
        <dbReference type="ChEBI" id="CHEBI:57865"/>
        <dbReference type="ChEBI" id="CHEBI:90602"/>
    </reaction>
</comment>
<dbReference type="PIRSF" id="PIRSF006288">
    <property type="entry name" value="PII_uridyltransf"/>
    <property type="match status" value="1"/>
</dbReference>
<evidence type="ECO:0000259" key="9">
    <source>
        <dbReference type="PROSITE" id="PS51831"/>
    </source>
</evidence>
<dbReference type="InterPro" id="IPR013546">
    <property type="entry name" value="PII_UdlTrfase/GS_AdlTrfase"/>
</dbReference>
<dbReference type="EC" id="3.1.4.-" evidence="7"/>
<dbReference type="Pfam" id="PF01966">
    <property type="entry name" value="HD"/>
    <property type="match status" value="1"/>
</dbReference>
<dbReference type="Pfam" id="PF24931">
    <property type="entry name" value="ACT_ACR9_3rd"/>
    <property type="match status" value="1"/>
</dbReference>
<comment type="similarity">
    <text evidence="7">Belongs to the GlnD family.</text>
</comment>
<evidence type="ECO:0000256" key="7">
    <source>
        <dbReference type="HAMAP-Rule" id="MF_00277"/>
    </source>
</evidence>
<dbReference type="SMART" id="SM00471">
    <property type="entry name" value="HDc"/>
    <property type="match status" value="1"/>
</dbReference>
<name>A0A4P8L1Y0_9BACT</name>
<dbReference type="OrthoDB" id="5477383at2"/>
<evidence type="ECO:0000256" key="6">
    <source>
        <dbReference type="ARBA" id="ARBA00023268"/>
    </source>
</evidence>
<comment type="function">
    <text evidence="7">Modifies, by uridylylation and deuridylylation, the PII regulatory proteins (GlnB and homologs), in response to the nitrogen status of the cell that GlnD senses through the glutamine level. Under low glutamine levels, catalyzes the conversion of the PII proteins and UTP to PII-UMP and PPi, while under higher glutamine levels, GlnD hydrolyzes PII-UMP to PII and UMP (deuridylylation). Thus, controls uridylylation state and activity of the PII proteins, and plays an important role in the regulation of nitrogen metabolism.</text>
</comment>
<feature type="domain" description="ACT" evidence="8">
    <location>
        <begin position="788"/>
        <end position="868"/>
    </location>
</feature>
<dbReference type="CDD" id="cd04899">
    <property type="entry name" value="ACT_ACR-UUR-like_2"/>
    <property type="match status" value="1"/>
</dbReference>
<evidence type="ECO:0000256" key="3">
    <source>
        <dbReference type="ARBA" id="ARBA00022737"/>
    </source>
</evidence>
<keyword evidence="1 7" id="KW-0808">Transferase</keyword>
<comment type="cofactor">
    <cofactor evidence="7">
        <name>Mg(2+)</name>
        <dbReference type="ChEBI" id="CHEBI:18420"/>
    </cofactor>
</comment>
<dbReference type="InterPro" id="IPR006674">
    <property type="entry name" value="HD_domain"/>
</dbReference>
<dbReference type="Proteomes" id="UP000298602">
    <property type="component" value="Chromosome"/>
</dbReference>
<accession>A0A4P8L1Y0</accession>
<organism evidence="10 11">
    <name type="scientific">Desulfoglaeba alkanexedens ALDC</name>
    <dbReference type="NCBI Taxonomy" id="980445"/>
    <lineage>
        <taxon>Bacteria</taxon>
        <taxon>Pseudomonadati</taxon>
        <taxon>Thermodesulfobacteriota</taxon>
        <taxon>Syntrophobacteria</taxon>
        <taxon>Syntrophobacterales</taxon>
        <taxon>Syntrophobacteraceae</taxon>
        <taxon>Desulfoglaeba</taxon>
    </lineage>
</organism>
<gene>
    <name evidence="7" type="primary">glnD</name>
    <name evidence="10" type="ORF">FDQ92_06615</name>
</gene>
<dbReference type="Pfam" id="PF08335">
    <property type="entry name" value="GlnD_UR_UTase"/>
    <property type="match status" value="1"/>
</dbReference>
<feature type="region of interest" description="Uridylyltransferase" evidence="7">
    <location>
        <begin position="1"/>
        <end position="322"/>
    </location>
</feature>
<keyword evidence="2 7" id="KW-0548">Nucleotidyltransferase</keyword>
<keyword evidence="6 7" id="KW-0511">Multifunctional enzyme</keyword>
<dbReference type="RefSeq" id="WP_137423847.1">
    <property type="nucleotide sequence ID" value="NZ_CP040098.1"/>
</dbReference>
<dbReference type="SUPFAM" id="SSF55021">
    <property type="entry name" value="ACT-like"/>
    <property type="match status" value="1"/>
</dbReference>
<keyword evidence="4 7" id="KW-0378">Hydrolase</keyword>
<comment type="catalytic activity">
    <reaction evidence="7">
        <text>[protein-PII]-L-tyrosine + UTP = [protein-PII]-uridylyl-L-tyrosine + diphosphate</text>
        <dbReference type="Rhea" id="RHEA:13673"/>
        <dbReference type="Rhea" id="RHEA-COMP:12147"/>
        <dbReference type="Rhea" id="RHEA-COMP:12148"/>
        <dbReference type="ChEBI" id="CHEBI:33019"/>
        <dbReference type="ChEBI" id="CHEBI:46398"/>
        <dbReference type="ChEBI" id="CHEBI:46858"/>
        <dbReference type="ChEBI" id="CHEBI:90602"/>
        <dbReference type="EC" id="2.7.7.59"/>
    </reaction>
</comment>
<evidence type="ECO:0000313" key="10">
    <source>
        <dbReference type="EMBL" id="QCQ21878.1"/>
    </source>
</evidence>
<dbReference type="PANTHER" id="PTHR47320">
    <property type="entry name" value="BIFUNCTIONAL URIDYLYLTRANSFERASE/URIDYLYL-REMOVING ENZYME"/>
    <property type="match status" value="1"/>
</dbReference>
<reference evidence="10 11" key="2">
    <citation type="submission" date="2019-05" db="EMBL/GenBank/DDBJ databases">
        <authorList>
            <person name="Suflita J.M."/>
            <person name="Marks C.R."/>
        </authorList>
    </citation>
    <scope>NUCLEOTIDE SEQUENCE [LARGE SCALE GENOMIC DNA]</scope>
    <source>
        <strain evidence="10 11">ALDC</strain>
    </source>
</reference>
<dbReference type="InterPro" id="IPR010043">
    <property type="entry name" value="UTase/UR"/>
</dbReference>
<evidence type="ECO:0000259" key="8">
    <source>
        <dbReference type="PROSITE" id="PS51671"/>
    </source>
</evidence>
<dbReference type="InterPro" id="IPR003607">
    <property type="entry name" value="HD/PDEase_dom"/>
</dbReference>
<keyword evidence="11" id="KW-1185">Reference proteome</keyword>
<dbReference type="AlphaFoldDB" id="A0A4P8L1Y0"/>
<keyword evidence="5 7" id="KW-0460">Magnesium</keyword>
<evidence type="ECO:0000256" key="4">
    <source>
        <dbReference type="ARBA" id="ARBA00022801"/>
    </source>
</evidence>
<dbReference type="PROSITE" id="PS51831">
    <property type="entry name" value="HD"/>
    <property type="match status" value="1"/>
</dbReference>
<proteinExistence type="inferred from homology"/>
<feature type="domain" description="ACT" evidence="8">
    <location>
        <begin position="677"/>
        <end position="758"/>
    </location>
</feature>
<evidence type="ECO:0000313" key="11">
    <source>
        <dbReference type="Proteomes" id="UP000298602"/>
    </source>
</evidence>